<feature type="transmembrane region" description="Helical" evidence="1">
    <location>
        <begin position="12"/>
        <end position="32"/>
    </location>
</feature>
<dbReference type="EMBL" id="JAGGMR010000001">
    <property type="protein sequence ID" value="MBP2190694.1"/>
    <property type="molecule type" value="Genomic_DNA"/>
</dbReference>
<keyword evidence="1" id="KW-1133">Transmembrane helix</keyword>
<accession>A0ABS4QG69</accession>
<proteinExistence type="predicted"/>
<gene>
    <name evidence="2" type="ORF">BJ987_003595</name>
</gene>
<sequence>MARFLTWLRNNVDGLVALVLAVTVGVLAVMDLLEADKVNAAMLLVLALLATTLLRDRHLSAKAMRDASSVQMLNGPEIGHQHTLARRDTEKWIFKGGTGTYIRAVTLKECVRNARQAQRSLRVRLEILDPTNELLCKTYAEFRASVAPDAIRARDPWTTRRVQQESFATVLAACWYKQQYSPLDIAVGFSSVMTTFRWDLATSCIIITQDNPNTPAMMFERDKPYYRDFSRELDSSFDQAKKVPLGNARDVQLDDPPSVEQVRAVFDALGLPLPVSFEDRDVAEIVRRALTPENPF</sequence>
<keyword evidence="1" id="KW-0812">Transmembrane</keyword>
<comment type="caution">
    <text evidence="2">The sequence shown here is derived from an EMBL/GenBank/DDBJ whole genome shotgun (WGS) entry which is preliminary data.</text>
</comment>
<evidence type="ECO:0000313" key="2">
    <source>
        <dbReference type="EMBL" id="MBP2190694.1"/>
    </source>
</evidence>
<name>A0ABS4QG69_9NOCA</name>
<organism evidence="2 3">
    <name type="scientific">Nocardia goodfellowii</name>
    <dbReference type="NCBI Taxonomy" id="882446"/>
    <lineage>
        <taxon>Bacteria</taxon>
        <taxon>Bacillati</taxon>
        <taxon>Actinomycetota</taxon>
        <taxon>Actinomycetes</taxon>
        <taxon>Mycobacteriales</taxon>
        <taxon>Nocardiaceae</taxon>
        <taxon>Nocardia</taxon>
    </lineage>
</organism>
<reference evidence="2 3" key="1">
    <citation type="submission" date="2021-03" db="EMBL/GenBank/DDBJ databases">
        <title>Sequencing the genomes of 1000 actinobacteria strains.</title>
        <authorList>
            <person name="Klenk H.-P."/>
        </authorList>
    </citation>
    <scope>NUCLEOTIDE SEQUENCE [LARGE SCALE GENOMIC DNA]</scope>
    <source>
        <strain evidence="2 3">DSM 45516</strain>
    </source>
</reference>
<keyword evidence="1" id="KW-0472">Membrane</keyword>
<protein>
    <submittedName>
        <fullName evidence="2">Uncharacterized protein</fullName>
    </submittedName>
</protein>
<dbReference type="RefSeq" id="WP_209891187.1">
    <property type="nucleotide sequence ID" value="NZ_JAGGMR010000001.1"/>
</dbReference>
<keyword evidence="3" id="KW-1185">Reference proteome</keyword>
<evidence type="ECO:0000256" key="1">
    <source>
        <dbReference type="SAM" id="Phobius"/>
    </source>
</evidence>
<dbReference type="Proteomes" id="UP001519325">
    <property type="component" value="Unassembled WGS sequence"/>
</dbReference>
<evidence type="ECO:0000313" key="3">
    <source>
        <dbReference type="Proteomes" id="UP001519325"/>
    </source>
</evidence>